<feature type="domain" description="Glycosyl hydrolase family 32 N-terminal" evidence="5">
    <location>
        <begin position="7"/>
        <end position="339"/>
    </location>
</feature>
<gene>
    <name evidence="7" type="primary">sacC</name>
    <name evidence="7" type="ORF">RS83_00667</name>
</gene>
<dbReference type="GO" id="GO:0005737">
    <property type="term" value="C:cytoplasm"/>
    <property type="evidence" value="ECO:0007669"/>
    <property type="project" value="TreeGrafter"/>
</dbReference>
<evidence type="ECO:0000259" key="5">
    <source>
        <dbReference type="Pfam" id="PF00251"/>
    </source>
</evidence>
<dbReference type="PATRIC" id="fig|82380.11.peg.690"/>
<dbReference type="RefSeq" id="WP_045278093.1">
    <property type="nucleotide sequence ID" value="NZ_JYIW01000018.1"/>
</dbReference>
<name>A0A0F0LBS2_9MICO</name>
<evidence type="ECO:0000256" key="4">
    <source>
        <dbReference type="RuleBase" id="RU362110"/>
    </source>
</evidence>
<dbReference type="GO" id="GO:0051669">
    <property type="term" value="F:fructan beta-fructosidase activity"/>
    <property type="evidence" value="ECO:0007669"/>
    <property type="project" value="UniProtKB-EC"/>
</dbReference>
<dbReference type="Gene3D" id="2.60.120.560">
    <property type="entry name" value="Exo-inulinase, domain 1"/>
    <property type="match status" value="1"/>
</dbReference>
<keyword evidence="3 4" id="KW-0326">Glycosidase</keyword>
<keyword evidence="2 4" id="KW-0378">Hydrolase</keyword>
<evidence type="ECO:0000313" key="8">
    <source>
        <dbReference type="Proteomes" id="UP000033640"/>
    </source>
</evidence>
<comment type="caution">
    <text evidence="7">The sequence shown here is derived from an EMBL/GenBank/DDBJ whole genome shotgun (WGS) entry which is preliminary data.</text>
</comment>
<dbReference type="InterPro" id="IPR023296">
    <property type="entry name" value="Glyco_hydro_beta-prop_sf"/>
</dbReference>
<reference evidence="7 8" key="1">
    <citation type="submission" date="2015-02" db="EMBL/GenBank/DDBJ databases">
        <title>Draft genome sequences of ten Microbacterium spp. with emphasis on heavy metal contaminated environments.</title>
        <authorList>
            <person name="Corretto E."/>
        </authorList>
    </citation>
    <scope>NUCLEOTIDE SEQUENCE [LARGE SCALE GENOMIC DNA]</scope>
    <source>
        <strain evidence="7 8">BEL4b</strain>
    </source>
</reference>
<feature type="domain" description="Glycosyl hydrolase family 32 C-terminal" evidence="6">
    <location>
        <begin position="357"/>
        <end position="480"/>
    </location>
</feature>
<organism evidence="7 8">
    <name type="scientific">Microbacterium oxydans</name>
    <dbReference type="NCBI Taxonomy" id="82380"/>
    <lineage>
        <taxon>Bacteria</taxon>
        <taxon>Bacillati</taxon>
        <taxon>Actinomycetota</taxon>
        <taxon>Actinomycetes</taxon>
        <taxon>Micrococcales</taxon>
        <taxon>Microbacteriaceae</taxon>
        <taxon>Microbacterium</taxon>
    </lineage>
</organism>
<dbReference type="SMART" id="SM00640">
    <property type="entry name" value="Glyco_32"/>
    <property type="match status" value="1"/>
</dbReference>
<sequence length="494" mass="53655">MPRPRMHFAPRNNWMNDPNGLVFHDGLYHLYFQCNPQGTSHANVSWGHATSTDLTRWTEHDPAILWDDDAQIFSGSVVVDHGNTSGFGTAEQPALVALYTAAAPGHQAQALAYSTDGGFVWTKYQGNPVLDRGTSDFRDPKVFRYDDGGDGYWVMVAVEAQDRQVLFHRSDDLKSWTFLSSYGPAGPVGGVWECPDMFPLAVDGDEDDVRWVLLISLNPGGIAGGSGTHFIVGDFDGTVFHPGTPHATPEPELLTDRSQSREELEAFGWIDFGPDCYAGVTFDGLGRHERTLIAWMDNWEYAGRIPVDDSAERRSAMTLPRRLSLTRDQDGVERLRQEPVIEVDPGEHLDLGDLAGSAVLAEGSASAARIRVAAAFGDAQRIELRIESASGEGRVVIGQDRASGRIELDRAGVGMPPGFDGTPSLRLDRPDEIGWDIWIDALNERVSSVELFAENGERVLTALVPAASSSTFSVVALGGALRGARADVAAVGPR</sequence>
<comment type="similarity">
    <text evidence="1 4">Belongs to the glycosyl hydrolase 32 family.</text>
</comment>
<evidence type="ECO:0000313" key="7">
    <source>
        <dbReference type="EMBL" id="KJL30598.1"/>
    </source>
</evidence>
<proteinExistence type="inferred from homology"/>
<evidence type="ECO:0000256" key="1">
    <source>
        <dbReference type="ARBA" id="ARBA00009902"/>
    </source>
</evidence>
<dbReference type="InterPro" id="IPR013189">
    <property type="entry name" value="Glyco_hydro_32_C"/>
</dbReference>
<dbReference type="OrthoDB" id="9776657at2"/>
<dbReference type="GO" id="GO:0004575">
    <property type="term" value="F:sucrose alpha-glucosidase activity"/>
    <property type="evidence" value="ECO:0007669"/>
    <property type="project" value="TreeGrafter"/>
</dbReference>
<dbReference type="InterPro" id="IPR013148">
    <property type="entry name" value="Glyco_hydro_32_N"/>
</dbReference>
<dbReference type="PANTHER" id="PTHR42800:SF1">
    <property type="entry name" value="EXOINULINASE INUD (AFU_ORTHOLOGUE AFUA_5G00480)"/>
    <property type="match status" value="1"/>
</dbReference>
<dbReference type="AlphaFoldDB" id="A0A0F0LBS2"/>
<accession>A0A0F0LBS2</accession>
<dbReference type="Pfam" id="PF08244">
    <property type="entry name" value="Glyco_hydro_32C"/>
    <property type="match status" value="1"/>
</dbReference>
<dbReference type="Pfam" id="PF00251">
    <property type="entry name" value="Glyco_hydro_32N"/>
    <property type="match status" value="1"/>
</dbReference>
<dbReference type="InterPro" id="IPR013320">
    <property type="entry name" value="ConA-like_dom_sf"/>
</dbReference>
<dbReference type="PROSITE" id="PS00609">
    <property type="entry name" value="GLYCOSYL_HYDROL_F32"/>
    <property type="match status" value="1"/>
</dbReference>
<dbReference type="EMBL" id="JYIW01000018">
    <property type="protein sequence ID" value="KJL30598.1"/>
    <property type="molecule type" value="Genomic_DNA"/>
</dbReference>
<dbReference type="GO" id="GO:0005987">
    <property type="term" value="P:sucrose catabolic process"/>
    <property type="evidence" value="ECO:0007669"/>
    <property type="project" value="TreeGrafter"/>
</dbReference>
<dbReference type="Proteomes" id="UP000033640">
    <property type="component" value="Unassembled WGS sequence"/>
</dbReference>
<dbReference type="PANTHER" id="PTHR42800">
    <property type="entry name" value="EXOINULINASE INUD (AFU_ORTHOLOGUE AFUA_5G00480)"/>
    <property type="match status" value="1"/>
</dbReference>
<dbReference type="InterPro" id="IPR001362">
    <property type="entry name" value="Glyco_hydro_32"/>
</dbReference>
<evidence type="ECO:0000256" key="3">
    <source>
        <dbReference type="ARBA" id="ARBA00023295"/>
    </source>
</evidence>
<dbReference type="SUPFAM" id="SSF49899">
    <property type="entry name" value="Concanavalin A-like lectins/glucanases"/>
    <property type="match status" value="1"/>
</dbReference>
<dbReference type="SUPFAM" id="SSF75005">
    <property type="entry name" value="Arabinanase/levansucrase/invertase"/>
    <property type="match status" value="1"/>
</dbReference>
<dbReference type="EC" id="3.2.1.80" evidence="7"/>
<dbReference type="Gene3D" id="2.115.10.20">
    <property type="entry name" value="Glycosyl hydrolase domain, family 43"/>
    <property type="match status" value="1"/>
</dbReference>
<protein>
    <submittedName>
        <fullName evidence="7">Levanase</fullName>
        <ecNumber evidence="7">3.2.1.80</ecNumber>
    </submittedName>
</protein>
<dbReference type="InterPro" id="IPR018053">
    <property type="entry name" value="Glyco_hydro_32_AS"/>
</dbReference>
<evidence type="ECO:0000256" key="2">
    <source>
        <dbReference type="ARBA" id="ARBA00022801"/>
    </source>
</evidence>
<dbReference type="CDD" id="cd18622">
    <property type="entry name" value="GH32_Inu-like"/>
    <property type="match status" value="1"/>
</dbReference>
<evidence type="ECO:0000259" key="6">
    <source>
        <dbReference type="Pfam" id="PF08244"/>
    </source>
</evidence>